<dbReference type="PANTHER" id="PTHR12110:SF21">
    <property type="entry name" value="XYLOSE ISOMERASE-LIKE TIM BARREL DOMAIN-CONTAINING PROTEIN"/>
    <property type="match status" value="1"/>
</dbReference>
<gene>
    <name evidence="2" type="ORF">V22_15250</name>
</gene>
<dbReference type="InterPro" id="IPR050312">
    <property type="entry name" value="IolE/XylAMocC-like"/>
</dbReference>
<name>A0A517T7D7_9PLAN</name>
<dbReference type="AlphaFoldDB" id="A0A517T7D7"/>
<reference evidence="2 3" key="1">
    <citation type="submission" date="2019-02" db="EMBL/GenBank/DDBJ databases">
        <title>Deep-cultivation of Planctomycetes and their phenomic and genomic characterization uncovers novel biology.</title>
        <authorList>
            <person name="Wiegand S."/>
            <person name="Jogler M."/>
            <person name="Boedeker C."/>
            <person name="Pinto D."/>
            <person name="Vollmers J."/>
            <person name="Rivas-Marin E."/>
            <person name="Kohn T."/>
            <person name="Peeters S.H."/>
            <person name="Heuer A."/>
            <person name="Rast P."/>
            <person name="Oberbeckmann S."/>
            <person name="Bunk B."/>
            <person name="Jeske O."/>
            <person name="Meyerdierks A."/>
            <person name="Storesund J.E."/>
            <person name="Kallscheuer N."/>
            <person name="Luecker S."/>
            <person name="Lage O.M."/>
            <person name="Pohl T."/>
            <person name="Merkel B.J."/>
            <person name="Hornburger P."/>
            <person name="Mueller R.-W."/>
            <person name="Bruemmer F."/>
            <person name="Labrenz M."/>
            <person name="Spormann A.M."/>
            <person name="Op den Camp H."/>
            <person name="Overmann J."/>
            <person name="Amann R."/>
            <person name="Jetten M.S.M."/>
            <person name="Mascher T."/>
            <person name="Medema M.H."/>
            <person name="Devos D.P."/>
            <person name="Kaster A.-K."/>
            <person name="Ovreas L."/>
            <person name="Rohde M."/>
            <person name="Galperin M.Y."/>
            <person name="Jogler C."/>
        </authorList>
    </citation>
    <scope>NUCLEOTIDE SEQUENCE [LARGE SCALE GENOMIC DNA]</scope>
    <source>
        <strain evidence="2 3">V22</strain>
    </source>
</reference>
<protein>
    <submittedName>
        <fullName evidence="2">D-tagatose 3-epimerase</fullName>
        <ecNumber evidence="2">5.3.1.-</ecNumber>
    </submittedName>
</protein>
<accession>A0A517T7D7</accession>
<sequence length="278" mass="30884">MKFALCQELYGDLSWKEQCERIAGFGYGGVEIAPFTLASDVRDLSADERKELKSIADDTGLEIIGLHWLLAKTTGFHLTTSDAETRKKTADYFIALTELCADLGGGLMVLGSPQQRNLEEGMSMEQALDNATEVLSQVMPVCEQHDVKLCLEPLAPNETNFLITCADAVGLMERVGSTHLRLHQDVKAMMGGEKNDLPSLIHRFQKETFHFHANDINLQGPGMGDVDFHPIFQALKETGYDGWVSVEVFDYTPGADVIAKESIEYMKHVWRDIDNANA</sequence>
<evidence type="ECO:0000313" key="2">
    <source>
        <dbReference type="EMBL" id="QDT64293.1"/>
    </source>
</evidence>
<feature type="domain" description="Xylose isomerase-like TIM barrel" evidence="1">
    <location>
        <begin position="20"/>
        <end position="267"/>
    </location>
</feature>
<proteinExistence type="predicted"/>
<organism evidence="2 3">
    <name type="scientific">Calycomorphotria hydatis</name>
    <dbReference type="NCBI Taxonomy" id="2528027"/>
    <lineage>
        <taxon>Bacteria</taxon>
        <taxon>Pseudomonadati</taxon>
        <taxon>Planctomycetota</taxon>
        <taxon>Planctomycetia</taxon>
        <taxon>Planctomycetales</taxon>
        <taxon>Planctomycetaceae</taxon>
        <taxon>Calycomorphotria</taxon>
    </lineage>
</organism>
<dbReference type="SUPFAM" id="SSF51658">
    <property type="entry name" value="Xylose isomerase-like"/>
    <property type="match status" value="1"/>
</dbReference>
<dbReference type="RefSeq" id="WP_145261329.1">
    <property type="nucleotide sequence ID" value="NZ_CP036316.1"/>
</dbReference>
<keyword evidence="3" id="KW-1185">Reference proteome</keyword>
<dbReference type="EMBL" id="CP036316">
    <property type="protein sequence ID" value="QDT64293.1"/>
    <property type="molecule type" value="Genomic_DNA"/>
</dbReference>
<dbReference type="PANTHER" id="PTHR12110">
    <property type="entry name" value="HYDROXYPYRUVATE ISOMERASE"/>
    <property type="match status" value="1"/>
</dbReference>
<evidence type="ECO:0000313" key="3">
    <source>
        <dbReference type="Proteomes" id="UP000319976"/>
    </source>
</evidence>
<dbReference type="InterPro" id="IPR013022">
    <property type="entry name" value="Xyl_isomerase-like_TIM-brl"/>
</dbReference>
<dbReference type="Gene3D" id="3.20.20.150">
    <property type="entry name" value="Divalent-metal-dependent TIM barrel enzymes"/>
    <property type="match status" value="1"/>
</dbReference>
<dbReference type="GO" id="GO:0016853">
    <property type="term" value="F:isomerase activity"/>
    <property type="evidence" value="ECO:0007669"/>
    <property type="project" value="UniProtKB-KW"/>
</dbReference>
<dbReference type="InterPro" id="IPR036237">
    <property type="entry name" value="Xyl_isomerase-like_sf"/>
</dbReference>
<dbReference type="Pfam" id="PF01261">
    <property type="entry name" value="AP_endonuc_2"/>
    <property type="match status" value="1"/>
</dbReference>
<dbReference type="OrthoDB" id="9779184at2"/>
<evidence type="ECO:0000259" key="1">
    <source>
        <dbReference type="Pfam" id="PF01261"/>
    </source>
</evidence>
<dbReference type="KEGG" id="chya:V22_15250"/>
<dbReference type="EC" id="5.3.1.-" evidence="2"/>
<keyword evidence="2" id="KW-0413">Isomerase</keyword>
<dbReference type="Proteomes" id="UP000319976">
    <property type="component" value="Chromosome"/>
</dbReference>